<dbReference type="SUPFAM" id="SSF109604">
    <property type="entry name" value="HD-domain/PDEase-like"/>
    <property type="match status" value="1"/>
</dbReference>
<dbReference type="InterPro" id="IPR003607">
    <property type="entry name" value="HD/PDEase_dom"/>
</dbReference>
<dbReference type="Gene3D" id="2.40.50.140">
    <property type="entry name" value="Nucleic acid-binding proteins"/>
    <property type="match status" value="1"/>
</dbReference>
<reference evidence="3" key="1">
    <citation type="journal article" date="2020" name="Appl. Environ. Microbiol.">
        <title>Medium-Chain Fatty Acid Synthesis by 'Candidatus Weimeria bifida' gen. nov., sp. nov., and 'Candidatus Pseudoramibacter fermentans' sp. nov.</title>
        <authorList>
            <person name="Scarborough M.J."/>
            <person name="Myers K.S."/>
            <person name="Donohue T.J."/>
            <person name="Noguera D.R."/>
        </authorList>
    </citation>
    <scope>NUCLEOTIDE SEQUENCE</scope>
    <source>
        <strain evidence="3">LCO1.1</strain>
    </source>
</reference>
<keyword evidence="1" id="KW-0378">Hydrolase</keyword>
<dbReference type="CDD" id="cd00077">
    <property type="entry name" value="HDc"/>
    <property type="match status" value="1"/>
</dbReference>
<proteinExistence type="predicted"/>
<accession>A0A6N7J120</accession>
<dbReference type="InterPro" id="IPR050798">
    <property type="entry name" value="YhaM_exoribonuc/phosphodiest"/>
</dbReference>
<dbReference type="InterPro" id="IPR006674">
    <property type="entry name" value="HD_domain"/>
</dbReference>
<organism evidence="3 4">
    <name type="scientific">Candidatus Weimeria bifida</name>
    <dbReference type="NCBI Taxonomy" id="2599074"/>
    <lineage>
        <taxon>Bacteria</taxon>
        <taxon>Bacillati</taxon>
        <taxon>Bacillota</taxon>
        <taxon>Clostridia</taxon>
        <taxon>Lachnospirales</taxon>
        <taxon>Lachnospiraceae</taxon>
        <taxon>Candidatus Weimeria</taxon>
    </lineage>
</organism>
<evidence type="ECO:0000259" key="2">
    <source>
        <dbReference type="PROSITE" id="PS51831"/>
    </source>
</evidence>
<gene>
    <name evidence="3" type="ORF">FRC54_10175</name>
</gene>
<sequence length="317" mass="35950">MHFINQIKAGEQIREIYLVKEVKQLTTKNGKPYWNVTLQDKTGTINAKVWDPNSPGIEDFEAMDYISVMAESQEYQGNMQLIIRQAKTADSGDYVPSDYLPCSEYDVDEMYSELQRLIDSVKTDYMKKLLKSFFDDADFKKKFCFSSAAKSVHHNFVGGLLEHTLSVTRVCNFFAKHYTFLDRDLLLTAAICHDIGKTKELSPYPANDYTDEGQLIGHIVIGAEMVRDHIKDIPEFPETKARELIHCILAHHGELEFGSPKKPALCEAMALSFADNVDAKMETMRETIYSGTASSPTTWKGMNRFLGTNLRGTTPEE</sequence>
<dbReference type="Proteomes" id="UP000460257">
    <property type="component" value="Unassembled WGS sequence"/>
</dbReference>
<keyword evidence="4" id="KW-1185">Reference proteome</keyword>
<dbReference type="GO" id="GO:0016787">
    <property type="term" value="F:hydrolase activity"/>
    <property type="evidence" value="ECO:0007669"/>
    <property type="project" value="UniProtKB-KW"/>
</dbReference>
<dbReference type="PANTHER" id="PTHR37294:SF1">
    <property type="entry name" value="3'-5' EXORIBONUCLEASE YHAM"/>
    <property type="match status" value="1"/>
</dbReference>
<evidence type="ECO:0000256" key="1">
    <source>
        <dbReference type="ARBA" id="ARBA00022801"/>
    </source>
</evidence>
<name>A0A6N7J120_9FIRM</name>
<protein>
    <submittedName>
        <fullName evidence="3">HD domain-containing protein</fullName>
    </submittedName>
</protein>
<dbReference type="EMBL" id="VOGC01000009">
    <property type="protein sequence ID" value="MQN02232.1"/>
    <property type="molecule type" value="Genomic_DNA"/>
</dbReference>
<feature type="domain" description="HD" evidence="2">
    <location>
        <begin position="160"/>
        <end position="280"/>
    </location>
</feature>
<dbReference type="CDD" id="cd04492">
    <property type="entry name" value="YhaM_OBF_like"/>
    <property type="match status" value="1"/>
</dbReference>
<dbReference type="AlphaFoldDB" id="A0A6N7J120"/>
<dbReference type="SMART" id="SM00471">
    <property type="entry name" value="HDc"/>
    <property type="match status" value="1"/>
</dbReference>
<comment type="caution">
    <text evidence="3">The sequence shown here is derived from an EMBL/GenBank/DDBJ whole genome shotgun (WGS) entry which is preliminary data.</text>
</comment>
<dbReference type="GO" id="GO:0031125">
    <property type="term" value="P:rRNA 3'-end processing"/>
    <property type="evidence" value="ECO:0007669"/>
    <property type="project" value="TreeGrafter"/>
</dbReference>
<evidence type="ECO:0000313" key="3">
    <source>
        <dbReference type="EMBL" id="MQN02232.1"/>
    </source>
</evidence>
<dbReference type="Gene3D" id="1.10.3210.10">
    <property type="entry name" value="Hypothetical protein af1432"/>
    <property type="match status" value="1"/>
</dbReference>
<dbReference type="InterPro" id="IPR006675">
    <property type="entry name" value="HDIG_dom"/>
</dbReference>
<dbReference type="NCBIfam" id="TIGR00277">
    <property type="entry name" value="HDIG"/>
    <property type="match status" value="1"/>
</dbReference>
<dbReference type="PROSITE" id="PS51831">
    <property type="entry name" value="HD"/>
    <property type="match status" value="1"/>
</dbReference>
<evidence type="ECO:0000313" key="4">
    <source>
        <dbReference type="Proteomes" id="UP000460257"/>
    </source>
</evidence>
<dbReference type="PANTHER" id="PTHR37294">
    <property type="entry name" value="3'-5' EXORIBONUCLEASE YHAM"/>
    <property type="match status" value="1"/>
</dbReference>
<dbReference type="InterPro" id="IPR012340">
    <property type="entry name" value="NA-bd_OB-fold"/>
</dbReference>
<dbReference type="Pfam" id="PF01966">
    <property type="entry name" value="HD"/>
    <property type="match status" value="1"/>
</dbReference>